<dbReference type="Proteomes" id="UP001631969">
    <property type="component" value="Unassembled WGS sequence"/>
</dbReference>
<organism evidence="1 2">
    <name type="scientific">Paenibacillus mesotrionivorans</name>
    <dbReference type="NCBI Taxonomy" id="3160968"/>
    <lineage>
        <taxon>Bacteria</taxon>
        <taxon>Bacillati</taxon>
        <taxon>Bacillota</taxon>
        <taxon>Bacilli</taxon>
        <taxon>Bacillales</taxon>
        <taxon>Paenibacillaceae</taxon>
        <taxon>Paenibacillus</taxon>
    </lineage>
</organism>
<evidence type="ECO:0000313" key="2">
    <source>
        <dbReference type="Proteomes" id="UP001631969"/>
    </source>
</evidence>
<sequence length="391" mass="42153">MGGPITLEALFPDMVAWRRHLHQNPELSYQEERTSAFVADHLEALGLQVKRHVGGYGVVGELKGGGSGPVIALRADMDALPIQDEKSCDYASAVPGVMHACGHDGHVAALLGTARYLASRRGELNGTVRFIFQPAEELSPGGAQPMIAEGVLDGVDEIYGAHLWTPFPAGEIMTRSGPIMAAADEFLLEIIGKGGHGGLPHETIDSLMVGSHLVVNLQSIVSRSLNPVEPSVISVGSFHAGSGFNVIAEKAILNGTVRTFEHGLRMLARERVTRVTADTCSMFGADYKLDYKLGYPPVINHKAETEWLRGTAAELFGADRVKECPLIMAGEDFSFYLEKVPGCFFFVGAGNREAGITAPHHHPRFDIDESAILQTARLFSGLVLRRLTGTF</sequence>
<gene>
    <name evidence="1" type="ORF">ACI1P1_17905</name>
</gene>
<evidence type="ECO:0000313" key="1">
    <source>
        <dbReference type="EMBL" id="MFM9330178.1"/>
    </source>
</evidence>
<dbReference type="EMBL" id="JBJURJ010000012">
    <property type="protein sequence ID" value="MFM9330178.1"/>
    <property type="molecule type" value="Genomic_DNA"/>
</dbReference>
<reference evidence="1" key="1">
    <citation type="submission" date="2024-12" db="EMBL/GenBank/DDBJ databases">
        <authorList>
            <person name="Wu N."/>
        </authorList>
    </citation>
    <scope>NUCLEOTIDE SEQUENCE</scope>
    <source>
        <strain evidence="1">P15</strain>
    </source>
</reference>
<comment type="caution">
    <text evidence="1">The sequence shown here is derived from an EMBL/GenBank/DDBJ whole genome shotgun (WGS) entry which is preliminary data.</text>
</comment>
<keyword evidence="2" id="KW-1185">Reference proteome</keyword>
<protein>
    <submittedName>
        <fullName evidence="1">M20 family metallopeptidase</fullName>
    </submittedName>
</protein>
<accession>A0ACC7NZH9</accession>
<proteinExistence type="predicted"/>
<name>A0ACC7NZH9_9BACL</name>